<dbReference type="NCBIfam" id="TIGR00247">
    <property type="entry name" value="endolytic transglycosylase MltG"/>
    <property type="match status" value="1"/>
</dbReference>
<name>A0A9D1LJY6_9FIRM</name>
<keyword evidence="2 7" id="KW-0812">Transmembrane</keyword>
<evidence type="ECO:0000256" key="5">
    <source>
        <dbReference type="ARBA" id="ARBA00023239"/>
    </source>
</evidence>
<dbReference type="Pfam" id="PF02618">
    <property type="entry name" value="YceG"/>
    <property type="match status" value="1"/>
</dbReference>
<dbReference type="HAMAP" id="MF_02065">
    <property type="entry name" value="MltG"/>
    <property type="match status" value="1"/>
</dbReference>
<sequence length="463" mass="51089">MEQNRSPEEEKQPRQDASAEEDRAASPNPEPAQEPAQEPAVPSQPEGKETQPAQEPAASSQPEEPPKEKPPVFQVNFQEDAFEEFGELLPTQPVEPQSAEAVKPKRKWGWLKVTITLVLLAVVGFVCTVLILFLGDMMGVNGNSDPITVTVEPNTGLNEVSETLHEAGVIDYPDLFKFYVRFMADDNVTIQFGEFDLSSDMGYDEIIQVLSTYNRSDQVVRVTIPEGSTVVEIARILEDNRVCTVQDFYDAVNRTDYQYSFLTEEVLNNTSRYFLLEGYLFPDTYDFYVNEHASDVVETMLDNFADHYTSEVRQAVESSGMSLDQIVVLASVVEAEASGNTEQMANVSSVYHNRLSDSGSYPNLQSDPTILYAENVIKPFLQEDGAIDETEQALLDSYNTYAGSGLPAGAINNPGIAAILAAAQPADTDYTYFVTSSDGATFLYASDYRTHLANCEQVGITTG</sequence>
<feature type="compositionally biased region" description="Basic and acidic residues" evidence="8">
    <location>
        <begin position="1"/>
        <end position="14"/>
    </location>
</feature>
<comment type="similarity">
    <text evidence="7">Belongs to the transglycosylase MltG family.</text>
</comment>
<evidence type="ECO:0000256" key="1">
    <source>
        <dbReference type="ARBA" id="ARBA00022475"/>
    </source>
</evidence>
<keyword evidence="6 7" id="KW-0961">Cell wall biogenesis/degradation</keyword>
<comment type="subcellular location">
    <subcellularLocation>
        <location evidence="7">Cell membrane</location>
        <topology evidence="7">Single-pass membrane protein</topology>
    </subcellularLocation>
</comment>
<evidence type="ECO:0000256" key="8">
    <source>
        <dbReference type="SAM" id="MobiDB-lite"/>
    </source>
</evidence>
<proteinExistence type="inferred from homology"/>
<evidence type="ECO:0000313" key="9">
    <source>
        <dbReference type="EMBL" id="HIU41501.1"/>
    </source>
</evidence>
<reference evidence="9" key="2">
    <citation type="journal article" date="2021" name="PeerJ">
        <title>Extensive microbial diversity within the chicken gut microbiome revealed by metagenomics and culture.</title>
        <authorList>
            <person name="Gilroy R."/>
            <person name="Ravi A."/>
            <person name="Getino M."/>
            <person name="Pursley I."/>
            <person name="Horton D.L."/>
            <person name="Alikhan N.F."/>
            <person name="Baker D."/>
            <person name="Gharbi K."/>
            <person name="Hall N."/>
            <person name="Watson M."/>
            <person name="Adriaenssens E.M."/>
            <person name="Foster-Nyarko E."/>
            <person name="Jarju S."/>
            <person name="Secka A."/>
            <person name="Antonio M."/>
            <person name="Oren A."/>
            <person name="Chaudhuri R.R."/>
            <person name="La Ragione R."/>
            <person name="Hildebrand F."/>
            <person name="Pallen M.J."/>
        </authorList>
    </citation>
    <scope>NUCLEOTIDE SEQUENCE</scope>
    <source>
        <strain evidence="9">4509</strain>
    </source>
</reference>
<dbReference type="Gene3D" id="3.30.1490.480">
    <property type="entry name" value="Endolytic murein transglycosylase"/>
    <property type="match status" value="1"/>
</dbReference>
<dbReference type="PANTHER" id="PTHR30518:SF2">
    <property type="entry name" value="ENDOLYTIC MUREIN TRANSGLYCOSYLASE"/>
    <property type="match status" value="1"/>
</dbReference>
<evidence type="ECO:0000256" key="4">
    <source>
        <dbReference type="ARBA" id="ARBA00023136"/>
    </source>
</evidence>
<keyword evidence="4 7" id="KW-0472">Membrane</keyword>
<evidence type="ECO:0000256" key="6">
    <source>
        <dbReference type="ARBA" id="ARBA00023316"/>
    </source>
</evidence>
<feature type="transmembrane region" description="Helical" evidence="7">
    <location>
        <begin position="113"/>
        <end position="134"/>
    </location>
</feature>
<protein>
    <recommendedName>
        <fullName evidence="7">Endolytic murein transglycosylase</fullName>
        <ecNumber evidence="7">4.2.2.29</ecNumber>
    </recommendedName>
    <alternativeName>
        <fullName evidence="7">Peptidoglycan lytic transglycosylase</fullName>
    </alternativeName>
    <alternativeName>
        <fullName evidence="7">Peptidoglycan polymerization terminase</fullName>
    </alternativeName>
</protein>
<evidence type="ECO:0000313" key="10">
    <source>
        <dbReference type="Proteomes" id="UP000824082"/>
    </source>
</evidence>
<gene>
    <name evidence="7 9" type="primary">mltG</name>
    <name evidence="9" type="ORF">IAD19_03015</name>
</gene>
<keyword evidence="3 7" id="KW-1133">Transmembrane helix</keyword>
<keyword evidence="5 7" id="KW-0456">Lyase</keyword>
<accession>A0A9D1LJY6</accession>
<comment type="catalytic activity">
    <reaction evidence="7">
        <text>a peptidoglycan chain = a peptidoglycan chain with N-acetyl-1,6-anhydromuramyl-[peptide] at the reducing end + a peptidoglycan chain with N-acetylglucosamine at the non-reducing end.</text>
        <dbReference type="EC" id="4.2.2.29"/>
    </reaction>
</comment>
<comment type="function">
    <text evidence="7">Functions as a peptidoglycan terminase that cleaves nascent peptidoglycan strands endolytically to terminate their elongation.</text>
</comment>
<dbReference type="EMBL" id="DVMX01000058">
    <property type="protein sequence ID" value="HIU41501.1"/>
    <property type="molecule type" value="Genomic_DNA"/>
</dbReference>
<dbReference type="InterPro" id="IPR003770">
    <property type="entry name" value="MLTG-like"/>
</dbReference>
<organism evidence="9 10">
    <name type="scientific">Candidatus Egerieicola faecale</name>
    <dbReference type="NCBI Taxonomy" id="2840774"/>
    <lineage>
        <taxon>Bacteria</taxon>
        <taxon>Bacillati</taxon>
        <taxon>Bacillota</taxon>
        <taxon>Clostridia</taxon>
        <taxon>Eubacteriales</taxon>
        <taxon>Oscillospiraceae</taxon>
        <taxon>Oscillospiraceae incertae sedis</taxon>
        <taxon>Candidatus Egerieicola</taxon>
    </lineage>
</organism>
<dbReference type="GO" id="GO:0009252">
    <property type="term" value="P:peptidoglycan biosynthetic process"/>
    <property type="evidence" value="ECO:0007669"/>
    <property type="project" value="UniProtKB-UniRule"/>
</dbReference>
<dbReference type="GO" id="GO:0071555">
    <property type="term" value="P:cell wall organization"/>
    <property type="evidence" value="ECO:0007669"/>
    <property type="project" value="UniProtKB-KW"/>
</dbReference>
<dbReference type="GO" id="GO:0005886">
    <property type="term" value="C:plasma membrane"/>
    <property type="evidence" value="ECO:0007669"/>
    <property type="project" value="UniProtKB-SubCell"/>
</dbReference>
<dbReference type="GO" id="GO:0008932">
    <property type="term" value="F:lytic endotransglycosylase activity"/>
    <property type="evidence" value="ECO:0007669"/>
    <property type="project" value="UniProtKB-UniRule"/>
</dbReference>
<evidence type="ECO:0000256" key="3">
    <source>
        <dbReference type="ARBA" id="ARBA00022989"/>
    </source>
</evidence>
<keyword evidence="1 7" id="KW-1003">Cell membrane</keyword>
<dbReference type="PANTHER" id="PTHR30518">
    <property type="entry name" value="ENDOLYTIC MUREIN TRANSGLYCOSYLASE"/>
    <property type="match status" value="1"/>
</dbReference>
<feature type="compositionally biased region" description="Low complexity" evidence="8">
    <location>
        <begin position="25"/>
        <end position="62"/>
    </location>
</feature>
<reference evidence="9" key="1">
    <citation type="submission" date="2020-10" db="EMBL/GenBank/DDBJ databases">
        <authorList>
            <person name="Gilroy R."/>
        </authorList>
    </citation>
    <scope>NUCLEOTIDE SEQUENCE</scope>
    <source>
        <strain evidence="9">4509</strain>
    </source>
</reference>
<dbReference type="AlphaFoldDB" id="A0A9D1LJY6"/>
<feature type="region of interest" description="Disordered" evidence="8">
    <location>
        <begin position="1"/>
        <end position="71"/>
    </location>
</feature>
<evidence type="ECO:0000256" key="7">
    <source>
        <dbReference type="HAMAP-Rule" id="MF_02065"/>
    </source>
</evidence>
<comment type="caution">
    <text evidence="9">The sequence shown here is derived from an EMBL/GenBank/DDBJ whole genome shotgun (WGS) entry which is preliminary data.</text>
</comment>
<evidence type="ECO:0000256" key="2">
    <source>
        <dbReference type="ARBA" id="ARBA00022692"/>
    </source>
</evidence>
<dbReference type="Proteomes" id="UP000824082">
    <property type="component" value="Unassembled WGS sequence"/>
</dbReference>
<feature type="site" description="Important for catalytic activity" evidence="7">
    <location>
        <position position="336"/>
    </location>
</feature>
<dbReference type="EC" id="4.2.2.29" evidence="7"/>